<dbReference type="AlphaFoldDB" id="A0A0B7BJ23"/>
<reference evidence="1" key="1">
    <citation type="submission" date="2014-12" db="EMBL/GenBank/DDBJ databases">
        <title>Insight into the proteome of Arion vulgaris.</title>
        <authorList>
            <person name="Aradska J."/>
            <person name="Bulat T."/>
            <person name="Smidak R."/>
            <person name="Sarate P."/>
            <person name="Gangsoo J."/>
            <person name="Sialana F."/>
            <person name="Bilban M."/>
            <person name="Lubec G."/>
        </authorList>
    </citation>
    <scope>NUCLEOTIDE SEQUENCE</scope>
    <source>
        <tissue evidence="1">Skin</tissue>
    </source>
</reference>
<feature type="non-terminal residue" evidence="1">
    <location>
        <position position="1"/>
    </location>
</feature>
<sequence length="69" mass="7564">YTCLGVSCECFISPYTLCSFEHSSGGLLNATTNFIIEGEDAAADRVKVCKCVDYFERKTTNILVDQGKS</sequence>
<feature type="non-terminal residue" evidence="1">
    <location>
        <position position="69"/>
    </location>
</feature>
<proteinExistence type="predicted"/>
<protein>
    <submittedName>
        <fullName evidence="1">Uncharacterized protein</fullName>
    </submittedName>
</protein>
<accession>A0A0B7BJ23</accession>
<evidence type="ECO:0000313" key="1">
    <source>
        <dbReference type="EMBL" id="CEK92160.1"/>
    </source>
</evidence>
<dbReference type="EMBL" id="HACG01045295">
    <property type="protein sequence ID" value="CEK92160.1"/>
    <property type="molecule type" value="Transcribed_RNA"/>
</dbReference>
<gene>
    <name evidence="1" type="primary">ORF186843</name>
</gene>
<name>A0A0B7BJ23_9EUPU</name>
<organism evidence="1">
    <name type="scientific">Arion vulgaris</name>
    <dbReference type="NCBI Taxonomy" id="1028688"/>
    <lineage>
        <taxon>Eukaryota</taxon>
        <taxon>Metazoa</taxon>
        <taxon>Spiralia</taxon>
        <taxon>Lophotrochozoa</taxon>
        <taxon>Mollusca</taxon>
        <taxon>Gastropoda</taxon>
        <taxon>Heterobranchia</taxon>
        <taxon>Euthyneura</taxon>
        <taxon>Panpulmonata</taxon>
        <taxon>Eupulmonata</taxon>
        <taxon>Stylommatophora</taxon>
        <taxon>Helicina</taxon>
        <taxon>Arionoidea</taxon>
        <taxon>Arionidae</taxon>
        <taxon>Arion</taxon>
    </lineage>
</organism>